<proteinExistence type="predicted"/>
<dbReference type="EMBL" id="FOGQ01000004">
    <property type="protein sequence ID" value="SER88532.1"/>
    <property type="molecule type" value="Genomic_DNA"/>
</dbReference>
<feature type="compositionally biased region" description="Basic and acidic residues" evidence="1">
    <location>
        <begin position="1"/>
        <end position="14"/>
    </location>
</feature>
<reference evidence="3" key="1">
    <citation type="submission" date="2016-10" db="EMBL/GenBank/DDBJ databases">
        <authorList>
            <person name="Varghese N."/>
            <person name="Submissions S."/>
        </authorList>
    </citation>
    <scope>NUCLEOTIDE SEQUENCE [LARGE SCALE GENOMIC DNA]</scope>
    <source>
        <strain evidence="3">DSM 20524</strain>
    </source>
</reference>
<organism evidence="2 3">
    <name type="scientific">Corynebacterium cystitidis DSM 20524</name>
    <dbReference type="NCBI Taxonomy" id="1121357"/>
    <lineage>
        <taxon>Bacteria</taxon>
        <taxon>Bacillati</taxon>
        <taxon>Actinomycetota</taxon>
        <taxon>Actinomycetes</taxon>
        <taxon>Mycobacteriales</taxon>
        <taxon>Corynebacteriaceae</taxon>
        <taxon>Corynebacterium</taxon>
    </lineage>
</organism>
<gene>
    <name evidence="2" type="ORF">SAMN05661109_01275</name>
</gene>
<dbReference type="RefSeq" id="WP_157728345.1">
    <property type="nucleotide sequence ID" value="NZ_CP047199.1"/>
</dbReference>
<name>A0A1H9SU49_9CORY</name>
<dbReference type="AlphaFoldDB" id="A0A1H9SU49"/>
<evidence type="ECO:0000313" key="3">
    <source>
        <dbReference type="Proteomes" id="UP000198929"/>
    </source>
</evidence>
<feature type="region of interest" description="Disordered" evidence="1">
    <location>
        <begin position="1"/>
        <end position="24"/>
    </location>
</feature>
<sequence>MSDSSDRADHARRDKHERKKTHPASAFAGRVLAGVISKLLVDLVHKAITWIDS</sequence>
<evidence type="ECO:0000313" key="2">
    <source>
        <dbReference type="EMBL" id="SER88532.1"/>
    </source>
</evidence>
<evidence type="ECO:0000256" key="1">
    <source>
        <dbReference type="SAM" id="MobiDB-lite"/>
    </source>
</evidence>
<protein>
    <submittedName>
        <fullName evidence="2">Uncharacterized protein</fullName>
    </submittedName>
</protein>
<keyword evidence="3" id="KW-1185">Reference proteome</keyword>
<dbReference type="Proteomes" id="UP000198929">
    <property type="component" value="Unassembled WGS sequence"/>
</dbReference>
<accession>A0A1H9SU49</accession>